<gene>
    <name evidence="1" type="ordered locus">VIT_09s0002g01950</name>
</gene>
<reference evidence="2" key="1">
    <citation type="journal article" date="2007" name="Nature">
        <title>The grapevine genome sequence suggests ancestral hexaploidization in major angiosperm phyla.</title>
        <authorList>
            <consortium name="The French-Italian Public Consortium for Grapevine Genome Characterization."/>
            <person name="Jaillon O."/>
            <person name="Aury J.-M."/>
            <person name="Noel B."/>
            <person name="Policriti A."/>
            <person name="Clepet C."/>
            <person name="Casagrande A."/>
            <person name="Choisne N."/>
            <person name="Aubourg S."/>
            <person name="Vitulo N."/>
            <person name="Jubin C."/>
            <person name="Vezzi A."/>
            <person name="Legeai F."/>
            <person name="Hugueney P."/>
            <person name="Dasilva C."/>
            <person name="Horner D."/>
            <person name="Mica E."/>
            <person name="Jublot D."/>
            <person name="Poulain J."/>
            <person name="Bruyere C."/>
            <person name="Billault A."/>
            <person name="Segurens B."/>
            <person name="Gouyvenoux M."/>
            <person name="Ugarte E."/>
            <person name="Cattonaro F."/>
            <person name="Anthouard V."/>
            <person name="Vico V."/>
            <person name="Del Fabbro C."/>
            <person name="Alaux M."/>
            <person name="Di Gaspero G."/>
            <person name="Dumas V."/>
            <person name="Felice N."/>
            <person name="Paillard S."/>
            <person name="Juman I."/>
            <person name="Moroldo M."/>
            <person name="Scalabrin S."/>
            <person name="Canaguier A."/>
            <person name="Le Clainche I."/>
            <person name="Malacrida G."/>
            <person name="Durand E."/>
            <person name="Pesole G."/>
            <person name="Laucou V."/>
            <person name="Chatelet P."/>
            <person name="Merdinoglu D."/>
            <person name="Delledonne M."/>
            <person name="Pezzotti M."/>
            <person name="Lecharny A."/>
            <person name="Scarpelli C."/>
            <person name="Artiguenave F."/>
            <person name="Pe M.E."/>
            <person name="Valle G."/>
            <person name="Morgante M."/>
            <person name="Caboche M."/>
            <person name="Adam-Blondon A.-F."/>
            <person name="Weissenbach J."/>
            <person name="Quetier F."/>
            <person name="Wincker P."/>
        </authorList>
    </citation>
    <scope>NUCLEOTIDE SEQUENCE [LARGE SCALE GENOMIC DNA]</scope>
    <source>
        <strain evidence="2">cv. Pinot noir / PN40024</strain>
    </source>
</reference>
<keyword evidence="2" id="KW-1185">Reference proteome</keyword>
<accession>D7TZY2</accession>
<dbReference type="AlphaFoldDB" id="D7TZY2"/>
<dbReference type="PaxDb" id="29760-VIT_09s0002g01950.t01"/>
<sequence>MMKVSIFFWPKFRVLVSGDTKEGAKCRWEKFHQISIKIVIYNKLKYYILFID</sequence>
<dbReference type="HOGENOM" id="CLU_3091235_0_0_1"/>
<evidence type="ECO:0000313" key="1">
    <source>
        <dbReference type="EMBL" id="CBI35928.3"/>
    </source>
</evidence>
<protein>
    <submittedName>
        <fullName evidence="1">Uncharacterized protein</fullName>
    </submittedName>
</protein>
<organism evidence="1 2">
    <name type="scientific">Vitis vinifera</name>
    <name type="common">Grape</name>
    <dbReference type="NCBI Taxonomy" id="29760"/>
    <lineage>
        <taxon>Eukaryota</taxon>
        <taxon>Viridiplantae</taxon>
        <taxon>Streptophyta</taxon>
        <taxon>Embryophyta</taxon>
        <taxon>Tracheophyta</taxon>
        <taxon>Spermatophyta</taxon>
        <taxon>Magnoliopsida</taxon>
        <taxon>eudicotyledons</taxon>
        <taxon>Gunneridae</taxon>
        <taxon>Pentapetalae</taxon>
        <taxon>rosids</taxon>
        <taxon>Vitales</taxon>
        <taxon>Vitaceae</taxon>
        <taxon>Viteae</taxon>
        <taxon>Vitis</taxon>
    </lineage>
</organism>
<dbReference type="Proteomes" id="UP000009183">
    <property type="component" value="Chromosome 9"/>
</dbReference>
<dbReference type="EMBL" id="FN596494">
    <property type="protein sequence ID" value="CBI35928.3"/>
    <property type="molecule type" value="Genomic_DNA"/>
</dbReference>
<proteinExistence type="predicted"/>
<name>D7TZY2_VITVI</name>
<evidence type="ECO:0000313" key="2">
    <source>
        <dbReference type="Proteomes" id="UP000009183"/>
    </source>
</evidence>
<dbReference type="InParanoid" id="D7TZY2"/>